<feature type="domain" description="PAS" evidence="10">
    <location>
        <begin position="193"/>
        <end position="246"/>
    </location>
</feature>
<organism evidence="12 13">
    <name type="scientific">Caenimonas aquaedulcis</name>
    <dbReference type="NCBI Taxonomy" id="2793270"/>
    <lineage>
        <taxon>Bacteria</taxon>
        <taxon>Pseudomonadati</taxon>
        <taxon>Pseudomonadota</taxon>
        <taxon>Betaproteobacteria</taxon>
        <taxon>Burkholderiales</taxon>
        <taxon>Comamonadaceae</taxon>
        <taxon>Caenimonas</taxon>
    </lineage>
</organism>
<keyword evidence="9" id="KW-0175">Coiled coil</keyword>
<evidence type="ECO:0000313" key="13">
    <source>
        <dbReference type="Proteomes" id="UP000651050"/>
    </source>
</evidence>
<evidence type="ECO:0000259" key="11">
    <source>
        <dbReference type="PROSITE" id="PS50113"/>
    </source>
</evidence>
<dbReference type="SMART" id="SM00086">
    <property type="entry name" value="PAC"/>
    <property type="match status" value="1"/>
</dbReference>
<dbReference type="InterPro" id="IPR000014">
    <property type="entry name" value="PAS"/>
</dbReference>
<keyword evidence="13" id="KW-1185">Reference proteome</keyword>
<dbReference type="SMART" id="SM00091">
    <property type="entry name" value="PAS"/>
    <property type="match status" value="2"/>
</dbReference>
<dbReference type="InterPro" id="IPR011712">
    <property type="entry name" value="Sig_transdc_His_kin_sub3_dim/P"/>
</dbReference>
<evidence type="ECO:0000256" key="8">
    <source>
        <dbReference type="ARBA" id="ARBA00023012"/>
    </source>
</evidence>
<dbReference type="PANTHER" id="PTHR24421">
    <property type="entry name" value="NITRATE/NITRITE SENSOR PROTEIN NARX-RELATED"/>
    <property type="match status" value="1"/>
</dbReference>
<dbReference type="NCBIfam" id="TIGR00229">
    <property type="entry name" value="sensory_box"/>
    <property type="match status" value="2"/>
</dbReference>
<evidence type="ECO:0000256" key="3">
    <source>
        <dbReference type="ARBA" id="ARBA00022553"/>
    </source>
</evidence>
<dbReference type="InterPro" id="IPR001610">
    <property type="entry name" value="PAC"/>
</dbReference>
<dbReference type="Pfam" id="PF00989">
    <property type="entry name" value="PAS"/>
    <property type="match status" value="1"/>
</dbReference>
<dbReference type="GO" id="GO:0000155">
    <property type="term" value="F:phosphorelay sensor kinase activity"/>
    <property type="evidence" value="ECO:0007669"/>
    <property type="project" value="InterPro"/>
</dbReference>
<gene>
    <name evidence="12" type="ORF">I5803_21490</name>
</gene>
<evidence type="ECO:0000256" key="5">
    <source>
        <dbReference type="ARBA" id="ARBA00022741"/>
    </source>
</evidence>
<dbReference type="GO" id="GO:0005524">
    <property type="term" value="F:ATP binding"/>
    <property type="evidence" value="ECO:0007669"/>
    <property type="project" value="UniProtKB-KW"/>
</dbReference>
<keyword evidence="7" id="KW-0067">ATP-binding</keyword>
<dbReference type="EMBL" id="JADWYS010000001">
    <property type="protein sequence ID" value="MBG9390619.1"/>
    <property type="molecule type" value="Genomic_DNA"/>
</dbReference>
<evidence type="ECO:0000256" key="4">
    <source>
        <dbReference type="ARBA" id="ARBA00022679"/>
    </source>
</evidence>
<evidence type="ECO:0000256" key="6">
    <source>
        <dbReference type="ARBA" id="ARBA00022777"/>
    </source>
</evidence>
<accession>A0A931MJ77</accession>
<dbReference type="Pfam" id="PF07730">
    <property type="entry name" value="HisKA_3"/>
    <property type="match status" value="1"/>
</dbReference>
<proteinExistence type="predicted"/>
<dbReference type="SMART" id="SM00387">
    <property type="entry name" value="HATPase_c"/>
    <property type="match status" value="1"/>
</dbReference>
<dbReference type="InterPro" id="IPR036890">
    <property type="entry name" value="HATPase_C_sf"/>
</dbReference>
<feature type="domain" description="PAS" evidence="10">
    <location>
        <begin position="68"/>
        <end position="138"/>
    </location>
</feature>
<dbReference type="PROSITE" id="PS50113">
    <property type="entry name" value="PAC"/>
    <property type="match status" value="1"/>
</dbReference>
<evidence type="ECO:0000259" key="10">
    <source>
        <dbReference type="PROSITE" id="PS50112"/>
    </source>
</evidence>
<dbReference type="PROSITE" id="PS50112">
    <property type="entry name" value="PAS"/>
    <property type="match status" value="2"/>
</dbReference>
<feature type="coiled-coil region" evidence="9">
    <location>
        <begin position="314"/>
        <end position="341"/>
    </location>
</feature>
<dbReference type="Gene3D" id="3.30.450.20">
    <property type="entry name" value="PAS domain"/>
    <property type="match status" value="2"/>
</dbReference>
<evidence type="ECO:0000256" key="2">
    <source>
        <dbReference type="ARBA" id="ARBA00012438"/>
    </source>
</evidence>
<keyword evidence="8" id="KW-0902">Two-component regulatory system</keyword>
<dbReference type="GO" id="GO:0006355">
    <property type="term" value="P:regulation of DNA-templated transcription"/>
    <property type="evidence" value="ECO:0007669"/>
    <property type="project" value="InterPro"/>
</dbReference>
<evidence type="ECO:0000256" key="1">
    <source>
        <dbReference type="ARBA" id="ARBA00000085"/>
    </source>
</evidence>
<dbReference type="SUPFAM" id="SSF55785">
    <property type="entry name" value="PYP-like sensor domain (PAS domain)"/>
    <property type="match status" value="2"/>
</dbReference>
<dbReference type="PANTHER" id="PTHR24421:SF10">
    <property type="entry name" value="NITRATE_NITRITE SENSOR PROTEIN NARQ"/>
    <property type="match status" value="1"/>
</dbReference>
<dbReference type="Gene3D" id="3.30.565.10">
    <property type="entry name" value="Histidine kinase-like ATPase, C-terminal domain"/>
    <property type="match status" value="1"/>
</dbReference>
<comment type="caution">
    <text evidence="12">The sequence shown here is derived from an EMBL/GenBank/DDBJ whole genome shotgun (WGS) entry which is preliminary data.</text>
</comment>
<keyword evidence="5" id="KW-0547">Nucleotide-binding</keyword>
<dbReference type="InterPro" id="IPR000700">
    <property type="entry name" value="PAS-assoc_C"/>
</dbReference>
<dbReference type="CDD" id="cd16917">
    <property type="entry name" value="HATPase_UhpB-NarQ-NarX-like"/>
    <property type="match status" value="1"/>
</dbReference>
<keyword evidence="3" id="KW-0597">Phosphoprotein</keyword>
<dbReference type="Pfam" id="PF08448">
    <property type="entry name" value="PAS_4"/>
    <property type="match status" value="1"/>
</dbReference>
<evidence type="ECO:0000256" key="7">
    <source>
        <dbReference type="ARBA" id="ARBA00022840"/>
    </source>
</evidence>
<dbReference type="Pfam" id="PF02518">
    <property type="entry name" value="HATPase_c"/>
    <property type="match status" value="1"/>
</dbReference>
<protein>
    <recommendedName>
        <fullName evidence="2">histidine kinase</fullName>
        <ecNumber evidence="2">2.7.13.3</ecNumber>
    </recommendedName>
</protein>
<dbReference type="Proteomes" id="UP000651050">
    <property type="component" value="Unassembled WGS sequence"/>
</dbReference>
<dbReference type="SUPFAM" id="SSF55874">
    <property type="entry name" value="ATPase domain of HSP90 chaperone/DNA topoisomerase II/histidine kinase"/>
    <property type="match status" value="1"/>
</dbReference>
<dbReference type="AlphaFoldDB" id="A0A931MJ77"/>
<dbReference type="InterPro" id="IPR035965">
    <property type="entry name" value="PAS-like_dom_sf"/>
</dbReference>
<name>A0A931MJ77_9BURK</name>
<reference evidence="12" key="1">
    <citation type="submission" date="2020-11" db="EMBL/GenBank/DDBJ databases">
        <title>Bacterial whole genome sequence for Caenimonas sp. DR4.4.</title>
        <authorList>
            <person name="Le V."/>
            <person name="Ko S.-R."/>
            <person name="Ahn C.-Y."/>
            <person name="Oh H.-M."/>
        </authorList>
    </citation>
    <scope>NUCLEOTIDE SEQUENCE</scope>
    <source>
        <strain evidence="12">DR4.4</strain>
    </source>
</reference>
<dbReference type="GO" id="GO:0046983">
    <property type="term" value="F:protein dimerization activity"/>
    <property type="evidence" value="ECO:0007669"/>
    <property type="project" value="InterPro"/>
</dbReference>
<dbReference type="GO" id="GO:0016020">
    <property type="term" value="C:membrane"/>
    <property type="evidence" value="ECO:0007669"/>
    <property type="project" value="InterPro"/>
</dbReference>
<keyword evidence="4" id="KW-0808">Transferase</keyword>
<evidence type="ECO:0000256" key="9">
    <source>
        <dbReference type="SAM" id="Coils"/>
    </source>
</evidence>
<keyword evidence="6" id="KW-0418">Kinase</keyword>
<comment type="catalytic activity">
    <reaction evidence="1">
        <text>ATP + protein L-histidine = ADP + protein N-phospho-L-histidine.</text>
        <dbReference type="EC" id="2.7.13.3"/>
    </reaction>
</comment>
<sequence>MRRPGTIPWLIARPLDRVGAQQLVLLLSATVLPAVLWWVAGSAAAASGSALAGLLLFIRLQHTLAERHAAATAPIIAAVRDAVVSLSAELVIVAFNPAAEKMFGHPAEKILGKSVDMLIPARLRERYRRDMQAFIAHGHGGQPGDKPWTLCATRASGDEFPAEVSVLRPDAGRGGAYRIIIRDVTDRHEAHLHGNRLAAIVESSSDAIVGLDREGRVTHWNGGAERMTGYAAAEMLGRSFLALVPPGSEPDDLAARVLAGERILGYETRRVRKDGRVIDVSLSVSPIHDEHGRLVGASTVARDITAQRTAERSRADDVLKLRELTRRLMRIEEEQKRALGQELHDQAGANLAALALTLQLVRQQLPQDTPAEVASRLDFCDELLQRTTASVRDALGGLRPTALDELGLLAALRQHARAMSGSGLMAFSVDGEEPHPRLDSECEIALFRIAQEAFSNALKHSGGSRAHAHLSQADGEVRLRITDDGRGVSSAGPAPSGGRLGLTTMRERADAIGAHLDVSKGKEGGTVVTVHLVPAPREVAA</sequence>
<dbReference type="EC" id="2.7.13.3" evidence="2"/>
<dbReference type="RefSeq" id="WP_196988348.1">
    <property type="nucleotide sequence ID" value="NZ_JADWYS010000001.1"/>
</dbReference>
<evidence type="ECO:0000313" key="12">
    <source>
        <dbReference type="EMBL" id="MBG9390619.1"/>
    </source>
</evidence>
<dbReference type="CDD" id="cd00130">
    <property type="entry name" value="PAS"/>
    <property type="match status" value="2"/>
</dbReference>
<dbReference type="Gene3D" id="1.20.5.1930">
    <property type="match status" value="1"/>
</dbReference>
<dbReference type="InterPro" id="IPR003594">
    <property type="entry name" value="HATPase_dom"/>
</dbReference>
<dbReference type="InterPro" id="IPR013656">
    <property type="entry name" value="PAS_4"/>
</dbReference>
<dbReference type="InterPro" id="IPR050482">
    <property type="entry name" value="Sensor_HK_TwoCompSys"/>
</dbReference>
<dbReference type="InterPro" id="IPR013767">
    <property type="entry name" value="PAS_fold"/>
</dbReference>
<feature type="domain" description="PAC" evidence="11">
    <location>
        <begin position="264"/>
        <end position="316"/>
    </location>
</feature>